<keyword evidence="2" id="KW-1185">Reference proteome</keyword>
<dbReference type="KEGG" id="lrz:BJI69_00895"/>
<dbReference type="SUPFAM" id="SSF53187">
    <property type="entry name" value="Zn-dependent exopeptidases"/>
    <property type="match status" value="1"/>
</dbReference>
<dbReference type="Pfam" id="PF05013">
    <property type="entry name" value="FGase"/>
    <property type="match status" value="1"/>
</dbReference>
<dbReference type="InterPro" id="IPR010247">
    <property type="entry name" value="HutG_amidohyd"/>
</dbReference>
<dbReference type="InterPro" id="IPR007709">
    <property type="entry name" value="N-FG_amidohydro"/>
</dbReference>
<dbReference type="STRING" id="1440763.BJI69_00895"/>
<organism evidence="1 2">
    <name type="scientific">Luteibacter rhizovicinus DSM 16549</name>
    <dbReference type="NCBI Taxonomy" id="1440763"/>
    <lineage>
        <taxon>Bacteria</taxon>
        <taxon>Pseudomonadati</taxon>
        <taxon>Pseudomonadota</taxon>
        <taxon>Gammaproteobacteria</taxon>
        <taxon>Lysobacterales</taxon>
        <taxon>Rhodanobacteraceae</taxon>
        <taxon>Luteibacter</taxon>
    </lineage>
</organism>
<sequence length="265" mass="29467">MIPYTLHRGTAPLLVSLPHNGSAIPDDMAARMKRRARGSVDTDWHVAELYDFARDMGASVIKPFASRFVVDLNRPSDGHLLYPGKNETGLVPTVLFDGREIYRPGAEPDAADIADRVERWWKPYHQALAGELARLKAEFGRVVLWEGHSIRSEVPMLFEGRLPDLNLGTADGASCSPGLQARVTAVLERQEDYSFAVNGRFKGGYITRHYGRPAEGVDAIQLELAQLNYMDEDSFEYLPKKAAQVQMVIGEMLRVCLEGARALTP</sequence>
<proteinExistence type="predicted"/>
<accession>A0A1L3ENF6</accession>
<dbReference type="AlphaFoldDB" id="A0A1L3ENF6"/>
<dbReference type="OrthoDB" id="8716700at2"/>
<gene>
    <name evidence="1" type="ORF">BJI69_00895</name>
</gene>
<evidence type="ECO:0000313" key="1">
    <source>
        <dbReference type="EMBL" id="APG02603.1"/>
    </source>
</evidence>
<dbReference type="RefSeq" id="WP_071924826.1">
    <property type="nucleotide sequence ID" value="NZ_CP017480.1"/>
</dbReference>
<dbReference type="Proteomes" id="UP000182987">
    <property type="component" value="Chromosome"/>
</dbReference>
<dbReference type="EMBL" id="CP017480">
    <property type="protein sequence ID" value="APG02603.1"/>
    <property type="molecule type" value="Genomic_DNA"/>
</dbReference>
<dbReference type="NCBIfam" id="TIGR02017">
    <property type="entry name" value="hutG_amidohyd"/>
    <property type="match status" value="1"/>
</dbReference>
<protein>
    <submittedName>
        <fullName evidence="1">N-formylglutamate deformylase</fullName>
    </submittedName>
</protein>
<dbReference type="Gene3D" id="3.40.630.40">
    <property type="entry name" value="Zn-dependent exopeptidases"/>
    <property type="match status" value="1"/>
</dbReference>
<reference evidence="2" key="1">
    <citation type="submission" date="2016-09" db="EMBL/GenBank/DDBJ databases">
        <authorList>
            <person name="Lysoe E."/>
        </authorList>
    </citation>
    <scope>NUCLEOTIDE SEQUENCE [LARGE SCALE GENOMIC DNA]</scope>
    <source>
        <strain evidence="2">LJ96T</strain>
    </source>
</reference>
<name>A0A1L3ENF6_9GAMM</name>
<evidence type="ECO:0000313" key="2">
    <source>
        <dbReference type="Proteomes" id="UP000182987"/>
    </source>
</evidence>